<sequence length="390" mass="44703">MTIVIFFGICYIKWEERWKMGIYIDKFFLFLAGTWLLYNNVVIPVDVAYLLSGVIILLVSFYFDTVKNIIAMNIVYISEIIAGLFFPKAICFLPVMIYTITYSVRGIKKHIVYGITYIMLAMKYVYADYQDSSRHIMFVLVCFSSAILAVKEYNIITQKEGIKRLRDDSTEKNNLLAEKNKMLTVTMNNEIRIATLSERNRIAREIHDNVGHMLSRAILQLGAIMTVYRKDTIYDNLVPIKYSLDTAMNNIRESVHDLHKDGFNVKETAESILSALGNYDIDFICDISQNADKEVKYAFITILKEAVTNIEKYCNGNKVRVVISELEEYYQMLIQDNGVVLKGMFHPGAGIGTSNMEERVKALNGIITFGTKDGFRIFISVPKKRQNEDG</sequence>
<name>D4RZE6_9FIRM</name>
<dbReference type="STRING" id="45851.BHV86_04840"/>
<protein>
    <recommendedName>
        <fullName evidence="2">histidine kinase</fullName>
        <ecNumber evidence="2">2.7.13.3</ecNumber>
    </recommendedName>
</protein>
<feature type="transmembrane region" description="Helical" evidence="9">
    <location>
        <begin position="20"/>
        <end position="38"/>
    </location>
</feature>
<dbReference type="eggNOG" id="COG4585">
    <property type="taxonomic scope" value="Bacteria"/>
</dbReference>
<keyword evidence="6 11" id="KW-0418">Kinase</keyword>
<evidence type="ECO:0000256" key="8">
    <source>
        <dbReference type="ARBA" id="ARBA00023012"/>
    </source>
</evidence>
<keyword evidence="8" id="KW-0902">Two-component regulatory system</keyword>
<dbReference type="InterPro" id="IPR011712">
    <property type="entry name" value="Sig_transdc_His_kin_sub3_dim/P"/>
</dbReference>
<dbReference type="EMBL" id="ABWN01000028">
    <property type="protein sequence ID" value="EFF68554.1"/>
    <property type="molecule type" value="Genomic_DNA"/>
</dbReference>
<feature type="transmembrane region" description="Helical" evidence="9">
    <location>
        <begin position="133"/>
        <end position="150"/>
    </location>
</feature>
<dbReference type="Pfam" id="PF07730">
    <property type="entry name" value="HisKA_3"/>
    <property type="match status" value="1"/>
</dbReference>
<dbReference type="InterPro" id="IPR036890">
    <property type="entry name" value="HATPase_C_sf"/>
</dbReference>
<keyword evidence="5" id="KW-0547">Nucleotide-binding</keyword>
<dbReference type="SUPFAM" id="SSF55874">
    <property type="entry name" value="ATPase domain of HSP90 chaperone/DNA topoisomerase II/histidine kinase"/>
    <property type="match status" value="1"/>
</dbReference>
<dbReference type="GO" id="GO:0005524">
    <property type="term" value="F:ATP binding"/>
    <property type="evidence" value="ECO:0007669"/>
    <property type="project" value="UniProtKB-KW"/>
</dbReference>
<keyword evidence="4" id="KW-0808">Transferase</keyword>
<evidence type="ECO:0000313" key="12">
    <source>
        <dbReference type="Proteomes" id="UP000006238"/>
    </source>
</evidence>
<dbReference type="Gene3D" id="1.20.5.1930">
    <property type="match status" value="1"/>
</dbReference>
<evidence type="ECO:0000313" key="11">
    <source>
        <dbReference type="EMBL" id="EFF68554.1"/>
    </source>
</evidence>
<feature type="transmembrane region" description="Helical" evidence="9">
    <location>
        <begin position="110"/>
        <end position="127"/>
    </location>
</feature>
<feature type="transmembrane region" description="Helical" evidence="9">
    <location>
        <begin position="45"/>
        <end position="63"/>
    </location>
</feature>
<evidence type="ECO:0000256" key="1">
    <source>
        <dbReference type="ARBA" id="ARBA00000085"/>
    </source>
</evidence>
<evidence type="ECO:0000256" key="4">
    <source>
        <dbReference type="ARBA" id="ARBA00022679"/>
    </source>
</evidence>
<comment type="caution">
    <text evidence="11">The sequence shown here is derived from an EMBL/GenBank/DDBJ whole genome shotgun (WGS) entry which is preliminary data.</text>
</comment>
<evidence type="ECO:0000256" key="3">
    <source>
        <dbReference type="ARBA" id="ARBA00022553"/>
    </source>
</evidence>
<dbReference type="PANTHER" id="PTHR24421:SF10">
    <property type="entry name" value="NITRATE_NITRITE SENSOR PROTEIN NARQ"/>
    <property type="match status" value="1"/>
</dbReference>
<keyword evidence="9" id="KW-0472">Membrane</keyword>
<keyword evidence="3" id="KW-0597">Phosphoprotein</keyword>
<dbReference type="Gene3D" id="3.30.565.10">
    <property type="entry name" value="Histidine kinase-like ATPase, C-terminal domain"/>
    <property type="match status" value="1"/>
</dbReference>
<dbReference type="GO" id="GO:0016020">
    <property type="term" value="C:membrane"/>
    <property type="evidence" value="ECO:0007669"/>
    <property type="project" value="InterPro"/>
</dbReference>
<gene>
    <name evidence="11" type="ORF">BUTYVIB_01212</name>
</gene>
<dbReference type="AlphaFoldDB" id="D4RZE6"/>
<organism evidence="11 12">
    <name type="scientific">Eshraghiella crossota DSM 2876</name>
    <dbReference type="NCBI Taxonomy" id="511680"/>
    <lineage>
        <taxon>Bacteria</taxon>
        <taxon>Bacillati</taxon>
        <taxon>Bacillota</taxon>
        <taxon>Clostridia</taxon>
        <taxon>Lachnospirales</taxon>
        <taxon>Lachnospiraceae</taxon>
        <taxon>Eshraghiella</taxon>
    </lineage>
</organism>
<accession>D4RZE6</accession>
<comment type="catalytic activity">
    <reaction evidence="1">
        <text>ATP + protein L-histidine = ADP + protein N-phospho-L-histidine.</text>
        <dbReference type="EC" id="2.7.13.3"/>
    </reaction>
</comment>
<proteinExistence type="predicted"/>
<dbReference type="HOGENOM" id="CLU_000445_20_3_9"/>
<evidence type="ECO:0000259" key="10">
    <source>
        <dbReference type="Pfam" id="PF07730"/>
    </source>
</evidence>
<evidence type="ECO:0000256" key="2">
    <source>
        <dbReference type="ARBA" id="ARBA00012438"/>
    </source>
</evidence>
<reference evidence="11 12" key="1">
    <citation type="submission" date="2010-02" db="EMBL/GenBank/DDBJ databases">
        <authorList>
            <person name="Weinstock G."/>
            <person name="Sodergren E."/>
            <person name="Clifton S."/>
            <person name="Fulton L."/>
            <person name="Fulton B."/>
            <person name="Courtney L."/>
            <person name="Fronick C."/>
            <person name="Harrison M."/>
            <person name="Strong C."/>
            <person name="Farmer C."/>
            <person name="Delahaunty K."/>
            <person name="Markovic C."/>
            <person name="Hall O."/>
            <person name="Minx P."/>
            <person name="Tomlinson C."/>
            <person name="Mitreva M."/>
            <person name="Nelson J."/>
            <person name="Hou S."/>
            <person name="Wollam A."/>
            <person name="Pepin K.H."/>
            <person name="Johnson M."/>
            <person name="Bhonagiri V."/>
            <person name="Zhang X."/>
            <person name="Suruliraj S."/>
            <person name="Warren W."/>
            <person name="Chinwalla A."/>
            <person name="Mardis E.R."/>
            <person name="Wilson R.K."/>
        </authorList>
    </citation>
    <scope>NUCLEOTIDE SEQUENCE [LARGE SCALE GENOMIC DNA]</scope>
    <source>
        <strain evidence="11 12">DSM 2876</strain>
    </source>
</reference>
<evidence type="ECO:0000256" key="9">
    <source>
        <dbReference type="SAM" id="Phobius"/>
    </source>
</evidence>
<dbReference type="GO" id="GO:0000155">
    <property type="term" value="F:phosphorelay sensor kinase activity"/>
    <property type="evidence" value="ECO:0007669"/>
    <property type="project" value="InterPro"/>
</dbReference>
<feature type="transmembrane region" description="Helical" evidence="9">
    <location>
        <begin position="69"/>
        <end position="98"/>
    </location>
</feature>
<dbReference type="CDD" id="cd16917">
    <property type="entry name" value="HATPase_UhpB-NarQ-NarX-like"/>
    <property type="match status" value="1"/>
</dbReference>
<dbReference type="PANTHER" id="PTHR24421">
    <property type="entry name" value="NITRATE/NITRITE SENSOR PROTEIN NARX-RELATED"/>
    <property type="match status" value="1"/>
</dbReference>
<evidence type="ECO:0000256" key="7">
    <source>
        <dbReference type="ARBA" id="ARBA00022840"/>
    </source>
</evidence>
<dbReference type="InterPro" id="IPR050482">
    <property type="entry name" value="Sensor_HK_TwoCompSys"/>
</dbReference>
<keyword evidence="12" id="KW-1185">Reference proteome</keyword>
<evidence type="ECO:0000256" key="6">
    <source>
        <dbReference type="ARBA" id="ARBA00022777"/>
    </source>
</evidence>
<keyword evidence="9" id="KW-0812">Transmembrane</keyword>
<dbReference type="Proteomes" id="UP000006238">
    <property type="component" value="Unassembled WGS sequence"/>
</dbReference>
<keyword evidence="9" id="KW-1133">Transmembrane helix</keyword>
<feature type="domain" description="Signal transduction histidine kinase subgroup 3 dimerisation and phosphoacceptor" evidence="10">
    <location>
        <begin position="198"/>
        <end position="261"/>
    </location>
</feature>
<dbReference type="EC" id="2.7.13.3" evidence="2"/>
<evidence type="ECO:0000256" key="5">
    <source>
        <dbReference type="ARBA" id="ARBA00022741"/>
    </source>
</evidence>
<dbReference type="GO" id="GO:0046983">
    <property type="term" value="F:protein dimerization activity"/>
    <property type="evidence" value="ECO:0007669"/>
    <property type="project" value="InterPro"/>
</dbReference>
<keyword evidence="7" id="KW-0067">ATP-binding</keyword>